<dbReference type="EMBL" id="JAEAOA010000640">
    <property type="protein sequence ID" value="KAK3578895.1"/>
    <property type="molecule type" value="Genomic_DNA"/>
</dbReference>
<name>A0AAE0VJD3_9BIVA</name>
<comment type="caution">
    <text evidence="2">The sequence shown here is derived from an EMBL/GenBank/DDBJ whole genome shotgun (WGS) entry which is preliminary data.</text>
</comment>
<reference evidence="2" key="3">
    <citation type="submission" date="2023-05" db="EMBL/GenBank/DDBJ databases">
        <authorList>
            <person name="Smith C.H."/>
        </authorList>
    </citation>
    <scope>NUCLEOTIDE SEQUENCE</scope>
    <source>
        <strain evidence="2">CHS0354</strain>
        <tissue evidence="2">Mantle</tissue>
    </source>
</reference>
<gene>
    <name evidence="2" type="ORF">CHS0354_010261</name>
</gene>
<dbReference type="Gene3D" id="2.60.120.260">
    <property type="entry name" value="Galactose-binding domain-like"/>
    <property type="match status" value="1"/>
</dbReference>
<protein>
    <recommendedName>
        <fullName evidence="1">F5/8 type C domain-containing protein</fullName>
    </recommendedName>
</protein>
<sequence length="99" mass="11470">MTEISAVEEQSYSSYYYVNSFYISYSADGKTFQNINTSPISKNVLQNFRGTTSELSNKHNLPYHVTSRFVRFLPLSWNKTYFPCMKVEIYGCVRNTPPA</sequence>
<evidence type="ECO:0000313" key="3">
    <source>
        <dbReference type="Proteomes" id="UP001195483"/>
    </source>
</evidence>
<keyword evidence="3" id="KW-1185">Reference proteome</keyword>
<evidence type="ECO:0000313" key="2">
    <source>
        <dbReference type="EMBL" id="KAK3578895.1"/>
    </source>
</evidence>
<reference evidence="2" key="2">
    <citation type="journal article" date="2021" name="Genome Biol. Evol.">
        <title>Developing a high-quality reference genome for a parasitic bivalve with doubly uniparental inheritance (Bivalvia: Unionida).</title>
        <authorList>
            <person name="Smith C.H."/>
        </authorList>
    </citation>
    <scope>NUCLEOTIDE SEQUENCE</scope>
    <source>
        <strain evidence="2">CHS0354</strain>
        <tissue evidence="2">Mantle</tissue>
    </source>
</reference>
<feature type="domain" description="F5/8 type C" evidence="1">
    <location>
        <begin position="1"/>
        <end position="92"/>
    </location>
</feature>
<evidence type="ECO:0000259" key="1">
    <source>
        <dbReference type="PROSITE" id="PS50022"/>
    </source>
</evidence>
<dbReference type="InterPro" id="IPR000421">
    <property type="entry name" value="FA58C"/>
</dbReference>
<dbReference type="PANTHER" id="PTHR24543">
    <property type="entry name" value="MULTICOPPER OXIDASE-RELATED"/>
    <property type="match status" value="1"/>
</dbReference>
<organism evidence="2 3">
    <name type="scientific">Potamilus streckersoni</name>
    <dbReference type="NCBI Taxonomy" id="2493646"/>
    <lineage>
        <taxon>Eukaryota</taxon>
        <taxon>Metazoa</taxon>
        <taxon>Spiralia</taxon>
        <taxon>Lophotrochozoa</taxon>
        <taxon>Mollusca</taxon>
        <taxon>Bivalvia</taxon>
        <taxon>Autobranchia</taxon>
        <taxon>Heteroconchia</taxon>
        <taxon>Palaeoheterodonta</taxon>
        <taxon>Unionida</taxon>
        <taxon>Unionoidea</taxon>
        <taxon>Unionidae</taxon>
        <taxon>Ambleminae</taxon>
        <taxon>Lampsilini</taxon>
        <taxon>Potamilus</taxon>
    </lineage>
</organism>
<dbReference type="Pfam" id="PF00754">
    <property type="entry name" value="F5_F8_type_C"/>
    <property type="match status" value="1"/>
</dbReference>
<dbReference type="AlphaFoldDB" id="A0AAE0VJD3"/>
<dbReference type="Proteomes" id="UP001195483">
    <property type="component" value="Unassembled WGS sequence"/>
</dbReference>
<proteinExistence type="predicted"/>
<accession>A0AAE0VJD3</accession>
<dbReference type="SUPFAM" id="SSF49785">
    <property type="entry name" value="Galactose-binding domain-like"/>
    <property type="match status" value="1"/>
</dbReference>
<dbReference type="PROSITE" id="PS50022">
    <property type="entry name" value="FA58C_3"/>
    <property type="match status" value="1"/>
</dbReference>
<dbReference type="InterPro" id="IPR008979">
    <property type="entry name" value="Galactose-bd-like_sf"/>
</dbReference>
<reference evidence="2" key="1">
    <citation type="journal article" date="2021" name="Genome Biol. Evol.">
        <title>A High-Quality Reference Genome for a Parasitic Bivalve with Doubly Uniparental Inheritance (Bivalvia: Unionida).</title>
        <authorList>
            <person name="Smith C.H."/>
        </authorList>
    </citation>
    <scope>NUCLEOTIDE SEQUENCE</scope>
    <source>
        <strain evidence="2">CHS0354</strain>
    </source>
</reference>